<feature type="compositionally biased region" description="Low complexity" evidence="1">
    <location>
        <begin position="291"/>
        <end position="325"/>
    </location>
</feature>
<feature type="non-terminal residue" evidence="2">
    <location>
        <position position="1"/>
    </location>
</feature>
<accession>A0A0K8TLQ0</accession>
<dbReference type="AlphaFoldDB" id="A0A0K8TLQ0"/>
<name>A0A0K8TLQ0_TABBR</name>
<feature type="compositionally biased region" description="Polar residues" evidence="1">
    <location>
        <begin position="271"/>
        <end position="283"/>
    </location>
</feature>
<feature type="region of interest" description="Disordered" evidence="1">
    <location>
        <begin position="271"/>
        <end position="363"/>
    </location>
</feature>
<dbReference type="EMBL" id="GDAI01002316">
    <property type="protein sequence ID" value="JAI15287.1"/>
    <property type="molecule type" value="mRNA"/>
</dbReference>
<protein>
    <submittedName>
        <fullName evidence="2">Uncharacterized protein</fullName>
    </submittedName>
</protein>
<evidence type="ECO:0000256" key="1">
    <source>
        <dbReference type="SAM" id="MobiDB-lite"/>
    </source>
</evidence>
<feature type="non-terminal residue" evidence="2">
    <location>
        <position position="363"/>
    </location>
</feature>
<proteinExistence type="evidence at transcript level"/>
<feature type="compositionally biased region" description="Polar residues" evidence="1">
    <location>
        <begin position="326"/>
        <end position="356"/>
    </location>
</feature>
<reference evidence="2" key="1">
    <citation type="journal article" date="2015" name="Insect Biochem. Mol. Biol.">
        <title>An insight into the sialome of the horse fly, Tabanus bromius.</title>
        <authorList>
            <person name="Ribeiro J.M."/>
            <person name="Kazimirova M."/>
            <person name="Takac P."/>
            <person name="Andersen J.F."/>
            <person name="Francischetti I.M."/>
        </authorList>
    </citation>
    <scope>NUCLEOTIDE SEQUENCE</scope>
</reference>
<evidence type="ECO:0000313" key="2">
    <source>
        <dbReference type="EMBL" id="JAI15287.1"/>
    </source>
</evidence>
<sequence length="363" mass="40986">LLMDKLGKIIEELKQILSNFKKLGSKRYTEATLLEKEEQVESLVSQAYNITTTVGEGQKIIKAYKIIIELEKEIRARIELQRNSKEMPFDVKMATALVATYSGKEDDTESFIEAVELLNELTEEANKPTMLKFIKTRIMGKAKLVISQDIHTVENLITKIRQKFSIKLSSDAILAQLKATHQGSKKLTDYISQIENLAGQLTKAFIAENVASGESAENLAEKFAKQALIENVANPETSIILKASSFTKLSDIAAKAIAIDKPSKISVMHFNSQNNQTPNSFKKANSPRPGNWQNNWQNNWQSRNNNYQGGNTYRNNNYSNKANNAPSTSRWNNNVTRNDTHNRQQMSNNSRPQGSQRVHYFNA</sequence>
<organism evidence="2">
    <name type="scientific">Tabanus bromius</name>
    <name type="common">Band-eyed brown horse fly</name>
    <dbReference type="NCBI Taxonomy" id="304241"/>
    <lineage>
        <taxon>Eukaryota</taxon>
        <taxon>Metazoa</taxon>
        <taxon>Ecdysozoa</taxon>
        <taxon>Arthropoda</taxon>
        <taxon>Hexapoda</taxon>
        <taxon>Insecta</taxon>
        <taxon>Pterygota</taxon>
        <taxon>Neoptera</taxon>
        <taxon>Endopterygota</taxon>
        <taxon>Diptera</taxon>
        <taxon>Brachycera</taxon>
        <taxon>Tabanomorpha</taxon>
        <taxon>Tabanoidea</taxon>
        <taxon>Tabanidae</taxon>
        <taxon>Tabanus</taxon>
    </lineage>
</organism>